<organism evidence="3 4">
    <name type="scientific">Trypanosoma cruzi Dm28c</name>
    <dbReference type="NCBI Taxonomy" id="1416333"/>
    <lineage>
        <taxon>Eukaryota</taxon>
        <taxon>Discoba</taxon>
        <taxon>Euglenozoa</taxon>
        <taxon>Kinetoplastea</taxon>
        <taxon>Metakinetoplastina</taxon>
        <taxon>Trypanosomatida</taxon>
        <taxon>Trypanosomatidae</taxon>
        <taxon>Trypanosoma</taxon>
        <taxon>Schizotrypanum</taxon>
    </lineage>
</organism>
<evidence type="ECO:0000256" key="1">
    <source>
        <dbReference type="SAM" id="MobiDB-lite"/>
    </source>
</evidence>
<sequence length="178" mass="21149">MATELGSSTADCLDWAIRMNRMTLSRIQRAERLSDFPLSSGCGGHDANCALQSSANFPLETILRIAHFQNKKINCYPFASLGRKPIVFFREITKDREYKRDMYLCLFFFWDDPWAAYIPIFFYWTLCVWCFQGIYRIFGWWKYFGSGRKQGQRKKETREREKKEPWTSESVDDEIIEI</sequence>
<protein>
    <submittedName>
        <fullName evidence="3">Uncharacterized protein</fullName>
    </submittedName>
</protein>
<comment type="caution">
    <text evidence="3">The sequence shown here is derived from an EMBL/GenBank/DDBJ whole genome shotgun (WGS) entry which is preliminary data.</text>
</comment>
<reference evidence="3 4" key="1">
    <citation type="journal article" date="2014" name="Genome Announc.">
        <title>Trypanosoma cruzi Clone Dm28c Draft Genome Sequence.</title>
        <authorList>
            <person name="Grisard E.C."/>
            <person name="Teixeira S.M."/>
            <person name="de Almeida L.G."/>
            <person name="Stoco P.H."/>
            <person name="Gerber A.L."/>
            <person name="Talavera-Lopez C."/>
            <person name="Lima O.C."/>
            <person name="Andersson B."/>
            <person name="de Vasconcelos A.T."/>
        </authorList>
    </citation>
    <scope>NUCLEOTIDE SEQUENCE [LARGE SCALE GENOMIC DNA]</scope>
    <source>
        <strain evidence="3 4">Dm28c</strain>
    </source>
</reference>
<evidence type="ECO:0000313" key="4">
    <source>
        <dbReference type="Proteomes" id="UP000017861"/>
    </source>
</evidence>
<dbReference type="EMBL" id="AYLP01000225">
    <property type="protein sequence ID" value="ESS61945.1"/>
    <property type="molecule type" value="Genomic_DNA"/>
</dbReference>
<keyword evidence="2" id="KW-0472">Membrane</keyword>
<keyword evidence="2" id="KW-1133">Transmembrane helix</keyword>
<feature type="transmembrane region" description="Helical" evidence="2">
    <location>
        <begin position="114"/>
        <end position="138"/>
    </location>
</feature>
<dbReference type="AlphaFoldDB" id="V5AMN1"/>
<gene>
    <name evidence="3" type="ORF">TCDM_10428</name>
</gene>
<feature type="compositionally biased region" description="Basic and acidic residues" evidence="1">
    <location>
        <begin position="153"/>
        <end position="166"/>
    </location>
</feature>
<name>V5AMN1_TRYCR</name>
<accession>V5AMN1</accession>
<evidence type="ECO:0000256" key="2">
    <source>
        <dbReference type="SAM" id="Phobius"/>
    </source>
</evidence>
<evidence type="ECO:0000313" key="3">
    <source>
        <dbReference type="EMBL" id="ESS61945.1"/>
    </source>
</evidence>
<dbReference type="VEuPathDB" id="TriTrypDB:TCDM_10428"/>
<feature type="region of interest" description="Disordered" evidence="1">
    <location>
        <begin position="150"/>
        <end position="178"/>
    </location>
</feature>
<keyword evidence="2" id="KW-0812">Transmembrane</keyword>
<proteinExistence type="predicted"/>
<dbReference type="Proteomes" id="UP000017861">
    <property type="component" value="Unassembled WGS sequence"/>
</dbReference>